<keyword evidence="1" id="KW-1133">Transmembrane helix</keyword>
<evidence type="ECO:0000256" key="1">
    <source>
        <dbReference type="SAM" id="Phobius"/>
    </source>
</evidence>
<organism evidence="2 3">
    <name type="scientific">Trichoderma longibrachiatum ATCC 18648</name>
    <dbReference type="NCBI Taxonomy" id="983965"/>
    <lineage>
        <taxon>Eukaryota</taxon>
        <taxon>Fungi</taxon>
        <taxon>Dikarya</taxon>
        <taxon>Ascomycota</taxon>
        <taxon>Pezizomycotina</taxon>
        <taxon>Sordariomycetes</taxon>
        <taxon>Hypocreomycetidae</taxon>
        <taxon>Hypocreales</taxon>
        <taxon>Hypocreaceae</taxon>
        <taxon>Trichoderma</taxon>
    </lineage>
</organism>
<evidence type="ECO:0000313" key="2">
    <source>
        <dbReference type="EMBL" id="PTB72444.1"/>
    </source>
</evidence>
<protein>
    <submittedName>
        <fullName evidence="2">Uncharacterized protein</fullName>
    </submittedName>
</protein>
<dbReference type="EMBL" id="KZ679141">
    <property type="protein sequence ID" value="PTB72444.1"/>
    <property type="molecule type" value="Genomic_DNA"/>
</dbReference>
<keyword evidence="3" id="KW-1185">Reference proteome</keyword>
<name>A0A2T4BT15_TRILO</name>
<gene>
    <name evidence="2" type="ORF">M440DRAFT_157448</name>
</gene>
<sequence>MARDGSINAVHIYKRGEPISGRLPTLYLWKIMQTLALFTSFGLSIFVAQLCNYSPFSTSDITPCVLSLLFLSQRGGVVFVSVVTVFFSCLFTTIRSKRRVLWAP</sequence>
<keyword evidence="1" id="KW-0812">Transmembrane</keyword>
<feature type="transmembrane region" description="Helical" evidence="1">
    <location>
        <begin position="76"/>
        <end position="94"/>
    </location>
</feature>
<evidence type="ECO:0000313" key="3">
    <source>
        <dbReference type="Proteomes" id="UP000240760"/>
    </source>
</evidence>
<accession>A0A2T4BT15</accession>
<keyword evidence="1" id="KW-0472">Membrane</keyword>
<dbReference type="AlphaFoldDB" id="A0A2T4BT15"/>
<dbReference type="Proteomes" id="UP000240760">
    <property type="component" value="Unassembled WGS sequence"/>
</dbReference>
<proteinExistence type="predicted"/>
<reference evidence="2 3" key="1">
    <citation type="submission" date="2016-07" db="EMBL/GenBank/DDBJ databases">
        <title>Multiple horizontal gene transfer events from other fungi enriched the ability of initially mycotrophic Trichoderma (Ascomycota) to feed on dead plant biomass.</title>
        <authorList>
            <consortium name="DOE Joint Genome Institute"/>
            <person name="Aerts A."/>
            <person name="Atanasova L."/>
            <person name="Chenthamara K."/>
            <person name="Zhang J."/>
            <person name="Grujic M."/>
            <person name="Henrissat B."/>
            <person name="Kuo A."/>
            <person name="Salamov A."/>
            <person name="Lipzen A."/>
            <person name="Labutti K."/>
            <person name="Barry K."/>
            <person name="Miao Y."/>
            <person name="Rahimi M.J."/>
            <person name="Shen Q."/>
            <person name="Grigoriev I.V."/>
            <person name="Kubicek C.P."/>
            <person name="Druzhinina I.S."/>
        </authorList>
    </citation>
    <scope>NUCLEOTIDE SEQUENCE [LARGE SCALE GENOMIC DNA]</scope>
    <source>
        <strain evidence="2 3">ATCC 18648</strain>
    </source>
</reference>
<feature type="transmembrane region" description="Helical" evidence="1">
    <location>
        <begin position="35"/>
        <end position="56"/>
    </location>
</feature>